<evidence type="ECO:0000313" key="5">
    <source>
        <dbReference type="Proteomes" id="UP001081283"/>
    </source>
</evidence>
<evidence type="ECO:0000256" key="1">
    <source>
        <dbReference type="ARBA" id="ARBA00022801"/>
    </source>
</evidence>
<dbReference type="Proteomes" id="UP001081283">
    <property type="component" value="Unassembled WGS sequence"/>
</dbReference>
<reference evidence="4" key="1">
    <citation type="submission" date="2022-10" db="EMBL/GenBank/DDBJ databases">
        <title>Hoeflea sp. J2-29, isolated from marine algae.</title>
        <authorList>
            <person name="Kristyanto S."/>
            <person name="Kim J.M."/>
            <person name="Jeon C.O."/>
        </authorList>
    </citation>
    <scope>NUCLEOTIDE SEQUENCE</scope>
    <source>
        <strain evidence="4">J2-29</strain>
    </source>
</reference>
<keyword evidence="1 4" id="KW-0378">Hydrolase</keyword>
<name>A0ABT3YK35_9HYPH</name>
<comment type="caution">
    <text evidence="4">The sequence shown here is derived from an EMBL/GenBank/DDBJ whole genome shotgun (WGS) entry which is preliminary data.</text>
</comment>
<dbReference type="InterPro" id="IPR023186">
    <property type="entry name" value="IUNH"/>
</dbReference>
<feature type="domain" description="Inosine/uridine-preferring nucleoside hydrolase" evidence="3">
    <location>
        <begin position="5"/>
        <end position="305"/>
    </location>
</feature>
<dbReference type="Gene3D" id="3.90.245.10">
    <property type="entry name" value="Ribonucleoside hydrolase-like"/>
    <property type="match status" value="1"/>
</dbReference>
<evidence type="ECO:0000313" key="4">
    <source>
        <dbReference type="EMBL" id="MCY0096265.1"/>
    </source>
</evidence>
<accession>A0ABT3YK35</accession>
<sequence length="322" mass="34812">MRHKIILDTDPGIDDAMAIAYAIAHPEIELLALTTIFGNVRTHEATRNALALLDHWGSDADVAEGEPAPVAMPGNEPSYLVHGRNGFGEIDIPASRRSKHALDAVDYIIEATRKFPGEIVLCAVGPVTNLARLLERDPDVVTRIKAVVVMGGAVHRKGNVTPMAEANFWNDPHAADRVLGAQWPLVLAPLDCTMPVVFTPDYMQALARESPGLGEPLAAMAEFYARFYRSHMGIGGCVPHDVMALSWLTVPGAFRLQKGALAVITNGPAIGQTLFQPGGTQSRARCFDGRPDHMVMVDTDPEMFLADYMMVMTRHAVAGTGN</sequence>
<keyword evidence="2" id="KW-0326">Glycosidase</keyword>
<dbReference type="CDD" id="cd02650">
    <property type="entry name" value="nuc_hydro_CaPnhB"/>
    <property type="match status" value="1"/>
</dbReference>
<dbReference type="SUPFAM" id="SSF53590">
    <property type="entry name" value="Nucleoside hydrolase"/>
    <property type="match status" value="1"/>
</dbReference>
<dbReference type="InterPro" id="IPR036452">
    <property type="entry name" value="Ribo_hydro-like"/>
</dbReference>
<dbReference type="Pfam" id="PF01156">
    <property type="entry name" value="IU_nuc_hydro"/>
    <property type="match status" value="1"/>
</dbReference>
<evidence type="ECO:0000259" key="3">
    <source>
        <dbReference type="Pfam" id="PF01156"/>
    </source>
</evidence>
<dbReference type="PANTHER" id="PTHR12304">
    <property type="entry name" value="INOSINE-URIDINE PREFERRING NUCLEOSIDE HYDROLASE"/>
    <property type="match status" value="1"/>
</dbReference>
<dbReference type="RefSeq" id="WP_267614101.1">
    <property type="nucleotide sequence ID" value="NZ_JAOVZQ010000001.1"/>
</dbReference>
<dbReference type="PANTHER" id="PTHR12304:SF4">
    <property type="entry name" value="URIDINE NUCLEOSIDASE"/>
    <property type="match status" value="1"/>
</dbReference>
<dbReference type="EMBL" id="JAOVZQ010000001">
    <property type="protein sequence ID" value="MCY0096265.1"/>
    <property type="molecule type" value="Genomic_DNA"/>
</dbReference>
<gene>
    <name evidence="4" type="ORF">OEG82_19935</name>
</gene>
<organism evidence="4 5">
    <name type="scientific">Hoeflea ulvae</name>
    <dbReference type="NCBI Taxonomy" id="2983764"/>
    <lineage>
        <taxon>Bacteria</taxon>
        <taxon>Pseudomonadati</taxon>
        <taxon>Pseudomonadota</taxon>
        <taxon>Alphaproteobacteria</taxon>
        <taxon>Hyphomicrobiales</taxon>
        <taxon>Rhizobiaceae</taxon>
        <taxon>Hoeflea</taxon>
    </lineage>
</organism>
<dbReference type="InterPro" id="IPR001910">
    <property type="entry name" value="Inosine/uridine_hydrolase_dom"/>
</dbReference>
<evidence type="ECO:0000256" key="2">
    <source>
        <dbReference type="ARBA" id="ARBA00023295"/>
    </source>
</evidence>
<protein>
    <submittedName>
        <fullName evidence="4">Nucleoside hydrolase</fullName>
    </submittedName>
</protein>
<keyword evidence="5" id="KW-1185">Reference proteome</keyword>
<proteinExistence type="predicted"/>
<dbReference type="GO" id="GO:0016787">
    <property type="term" value="F:hydrolase activity"/>
    <property type="evidence" value="ECO:0007669"/>
    <property type="project" value="UniProtKB-KW"/>
</dbReference>